<name>A0A5N6KZ39_9ROSI</name>
<accession>A0A5N6KZ39</accession>
<proteinExistence type="predicted"/>
<feature type="region of interest" description="Disordered" evidence="1">
    <location>
        <begin position="218"/>
        <end position="253"/>
    </location>
</feature>
<organism evidence="2 3">
    <name type="scientific">Carpinus fangiana</name>
    <dbReference type="NCBI Taxonomy" id="176857"/>
    <lineage>
        <taxon>Eukaryota</taxon>
        <taxon>Viridiplantae</taxon>
        <taxon>Streptophyta</taxon>
        <taxon>Embryophyta</taxon>
        <taxon>Tracheophyta</taxon>
        <taxon>Spermatophyta</taxon>
        <taxon>Magnoliopsida</taxon>
        <taxon>eudicotyledons</taxon>
        <taxon>Gunneridae</taxon>
        <taxon>Pentapetalae</taxon>
        <taxon>rosids</taxon>
        <taxon>fabids</taxon>
        <taxon>Fagales</taxon>
        <taxon>Betulaceae</taxon>
        <taxon>Carpinus</taxon>
    </lineage>
</organism>
<feature type="compositionally biased region" description="Basic and acidic residues" evidence="1">
    <location>
        <begin position="243"/>
        <end position="253"/>
    </location>
</feature>
<evidence type="ECO:0000256" key="1">
    <source>
        <dbReference type="SAM" id="MobiDB-lite"/>
    </source>
</evidence>
<evidence type="ECO:0008006" key="4">
    <source>
        <dbReference type="Google" id="ProtNLM"/>
    </source>
</evidence>
<feature type="compositionally biased region" description="Basic and acidic residues" evidence="1">
    <location>
        <begin position="224"/>
        <end position="235"/>
    </location>
</feature>
<dbReference type="InterPro" id="IPR025187">
    <property type="entry name" value="DUF4112"/>
</dbReference>
<dbReference type="AlphaFoldDB" id="A0A5N6KZ39"/>
<gene>
    <name evidence="2" type="ORF">FH972_024501</name>
</gene>
<dbReference type="PANTHER" id="PTHR35519">
    <property type="entry name" value="MEMBRANE PROTEINS"/>
    <property type="match status" value="1"/>
</dbReference>
<sequence>MASYVSKYAAKKLLGKQMDKYRTKKVAGADVSSPPLPPCICCDSMLTVPQDPYFVEVPGRHGKMKKVKKQIPDFIPEHDAKCLASAKNLAYRMDMSLFSFGGVRFGWGSVIGIIPELGDVIDLIFATMVYKRCKAIEGGLPSNLQTKMLMNIIIDFIIGLIPFIGDIADAAYRCNTKNVLLLEDHLRKKYGPEDKKARQTAGYELFEDDPDFTHQQTAGVIEQPPRDVQTKETKKGGLGLSSGDKRTREPDLEMGHPVAAGTEVCIGVNLRTVLGCVSGVLLASPGSEAHMVVLQGQHARVADDCLAVTGGGGQFPRRADDVGHNTWEVLLDGSKVLGQQAVDGAVLRRDWGLLLPFIDEQVGQGRRQDARKGGQLLLQQIPHRKGINDTKGCFAVVDEPGQGEASSLGGFSKNLLGQAGGGVAPADDFTAFLFGRLDDKLVPLDGLKVGLACRRRRLGGQVGEWSIQSPGYILVGRKACLNLCEQSTCSYMVVLIAGKNVKHMEGIASAASAASAGNLTLGLLVQDVQQRQRGDAQRQRQQKMAL</sequence>
<evidence type="ECO:0000313" key="2">
    <source>
        <dbReference type="EMBL" id="KAB8360767.1"/>
    </source>
</evidence>
<comment type="caution">
    <text evidence="2">The sequence shown here is derived from an EMBL/GenBank/DDBJ whole genome shotgun (WGS) entry which is preliminary data.</text>
</comment>
<dbReference type="PANTHER" id="PTHR35519:SF2">
    <property type="entry name" value="PH DOMAIN PROTEIN"/>
    <property type="match status" value="1"/>
</dbReference>
<keyword evidence="3" id="KW-1185">Reference proteome</keyword>
<protein>
    <recommendedName>
        <fullName evidence="4">DUF4112 domain-containing protein</fullName>
    </recommendedName>
</protein>
<reference evidence="2 3" key="1">
    <citation type="submission" date="2019-06" db="EMBL/GenBank/DDBJ databases">
        <title>A chromosomal-level reference genome of Carpinus fangiana (Coryloideae, Betulaceae).</title>
        <authorList>
            <person name="Yang X."/>
            <person name="Wang Z."/>
            <person name="Zhang L."/>
            <person name="Hao G."/>
            <person name="Liu J."/>
            <person name="Yang Y."/>
        </authorList>
    </citation>
    <scope>NUCLEOTIDE SEQUENCE [LARGE SCALE GENOMIC DNA]</scope>
    <source>
        <strain evidence="2">Cfa_2016G</strain>
        <tissue evidence="2">Leaf</tissue>
    </source>
</reference>
<dbReference type="OrthoDB" id="533269at2759"/>
<evidence type="ECO:0000313" key="3">
    <source>
        <dbReference type="Proteomes" id="UP000327013"/>
    </source>
</evidence>
<dbReference type="Proteomes" id="UP000327013">
    <property type="component" value="Unassembled WGS sequence"/>
</dbReference>
<dbReference type="EMBL" id="VIBQ01000017">
    <property type="protein sequence ID" value="KAB8360767.1"/>
    <property type="molecule type" value="Genomic_DNA"/>
</dbReference>
<dbReference type="Pfam" id="PF13430">
    <property type="entry name" value="DUF4112"/>
    <property type="match status" value="1"/>
</dbReference>